<dbReference type="Proteomes" id="UP000530660">
    <property type="component" value="Unassembled WGS sequence"/>
</dbReference>
<dbReference type="PANTHER" id="PTHR34127:SF1">
    <property type="entry name" value="OS04G0405600 PROTEIN"/>
    <property type="match status" value="1"/>
</dbReference>
<evidence type="ECO:0000256" key="1">
    <source>
        <dbReference type="SAM" id="MobiDB-lite"/>
    </source>
</evidence>
<dbReference type="InterPro" id="IPR010765">
    <property type="entry name" value="DUF1350"/>
</dbReference>
<accession>A0A7J7IBP2</accession>
<feature type="region of interest" description="Disordered" evidence="1">
    <location>
        <begin position="347"/>
        <end position="374"/>
    </location>
</feature>
<feature type="region of interest" description="Disordered" evidence="1">
    <location>
        <begin position="478"/>
        <end position="500"/>
    </location>
</feature>
<sequence length="530" mass="58127">MSLASAVQANDGWVGGCSRGEGRRYGTLAFSCSLGTVRNLRRQKCELNCKRGASEMMGQDFLRHECSFYEGLKSTKPRPTLSFEQLRANPTLERRPKRLIFTKVSNLFRNLVMQADEGDTDSRTRWIVLAGCDVCLPKGALPGSIYERHSKNAVAVPGVVHFIGGFLLGQFPRTAYGPFLESLVEHTQMAVIATPFHSPAVASAKSSSSGYTISPVAASPVLDTTLFFDHAQLARKLHERFRDASSALARLLASPERLPIYGMGHSLGAKLLALMCAEAPTDYATGKKAVVRPPRANIFLAYNNYSTRQSIPLFEEAMRAVDAVSGSTGWRLVESLLRDTMALGGVAKSDGSRSRRGPFRDPEPSNLSDTASAPGASDIWTEWVAMAAGAARALSEREFLPSPEETQQRIELYYSCESNLIVKFAEDPIDQSDVLAAALWYRFPNHENGFVFRQLPGGHLVPVSASYRRMFPIDIDATGSTRGTSGSAQRSAPGSRIRKSFGIRSNPRKERELDQVDVLVETVSSYLRDC</sequence>
<dbReference type="PANTHER" id="PTHR34127">
    <property type="entry name" value="OS04G0405600 PROTEIN"/>
    <property type="match status" value="1"/>
</dbReference>
<protein>
    <submittedName>
        <fullName evidence="2">Uncharacterized protein</fullName>
    </submittedName>
</protein>
<gene>
    <name evidence="2" type="ORF">F1559_001205</name>
</gene>
<evidence type="ECO:0000313" key="2">
    <source>
        <dbReference type="EMBL" id="KAF6000418.1"/>
    </source>
</evidence>
<reference evidence="2 3" key="1">
    <citation type="journal article" date="2020" name="J. Phycol.">
        <title>Comparative genome analysis reveals Cyanidiococcus gen. nov., a new extremophilic red algal genus sister to Cyanidioschyzon (Cyanidioschyzonaceae, Rhodophyta).</title>
        <authorList>
            <person name="Liu S.-L."/>
            <person name="Chiang Y.-R."/>
            <person name="Yoon H.S."/>
            <person name="Fu H.-Y."/>
        </authorList>
    </citation>
    <scope>NUCLEOTIDE SEQUENCE [LARGE SCALE GENOMIC DNA]</scope>
    <source>
        <strain evidence="2 3">THAL066</strain>
    </source>
</reference>
<comment type="caution">
    <text evidence="2">The sequence shown here is derived from an EMBL/GenBank/DDBJ whole genome shotgun (WGS) entry which is preliminary data.</text>
</comment>
<feature type="compositionally biased region" description="Basic and acidic residues" evidence="1">
    <location>
        <begin position="350"/>
        <end position="363"/>
    </location>
</feature>
<dbReference type="AlphaFoldDB" id="A0A7J7IBP2"/>
<proteinExistence type="predicted"/>
<feature type="compositionally biased region" description="Polar residues" evidence="1">
    <location>
        <begin position="478"/>
        <end position="492"/>
    </location>
</feature>
<dbReference type="Pfam" id="PF07082">
    <property type="entry name" value="DUF1350"/>
    <property type="match status" value="1"/>
</dbReference>
<keyword evidence="3" id="KW-1185">Reference proteome</keyword>
<dbReference type="OrthoDB" id="3980at2759"/>
<dbReference type="EMBL" id="VWRR01000020">
    <property type="protein sequence ID" value="KAF6000418.1"/>
    <property type="molecule type" value="Genomic_DNA"/>
</dbReference>
<name>A0A7J7IBP2_9RHOD</name>
<evidence type="ECO:0000313" key="3">
    <source>
        <dbReference type="Proteomes" id="UP000530660"/>
    </source>
</evidence>
<organism evidence="2 3">
    <name type="scientific">Cyanidiococcus yangmingshanensis</name>
    <dbReference type="NCBI Taxonomy" id="2690220"/>
    <lineage>
        <taxon>Eukaryota</taxon>
        <taxon>Rhodophyta</taxon>
        <taxon>Bangiophyceae</taxon>
        <taxon>Cyanidiales</taxon>
        <taxon>Cyanidiaceae</taxon>
        <taxon>Cyanidiococcus</taxon>
    </lineage>
</organism>